<evidence type="ECO:0000256" key="2">
    <source>
        <dbReference type="SAM" id="MobiDB-lite"/>
    </source>
</evidence>
<keyword evidence="1" id="KW-0863">Zinc-finger</keyword>
<reference evidence="4" key="1">
    <citation type="submission" date="2021-12" db="EMBL/GenBank/DDBJ databases">
        <title>Convergent genome expansion in fungi linked to evolution of root-endophyte symbiosis.</title>
        <authorList>
            <consortium name="DOE Joint Genome Institute"/>
            <person name="Ke Y.-H."/>
            <person name="Bonito G."/>
            <person name="Liao H.-L."/>
            <person name="Looney B."/>
            <person name="Rojas-Flechas A."/>
            <person name="Nash J."/>
            <person name="Hameed K."/>
            <person name="Schadt C."/>
            <person name="Martin F."/>
            <person name="Crous P.W."/>
            <person name="Miettinen O."/>
            <person name="Magnuson J.K."/>
            <person name="Labbe J."/>
            <person name="Jacobson D."/>
            <person name="Doktycz M.J."/>
            <person name="Veneault-Fourrey C."/>
            <person name="Kuo A."/>
            <person name="Mondo S."/>
            <person name="Calhoun S."/>
            <person name="Riley R."/>
            <person name="Ohm R."/>
            <person name="LaButti K."/>
            <person name="Andreopoulos B."/>
            <person name="Pangilinan J."/>
            <person name="Nolan M."/>
            <person name="Tritt A."/>
            <person name="Clum A."/>
            <person name="Lipzen A."/>
            <person name="Daum C."/>
            <person name="Barry K."/>
            <person name="Grigoriev I.V."/>
            <person name="Vilgalys R."/>
        </authorList>
    </citation>
    <scope>NUCLEOTIDE SEQUENCE</scope>
    <source>
        <strain evidence="4">PMI_201</strain>
    </source>
</reference>
<name>A0AAD4PXY9_9EURO</name>
<accession>A0AAD4PXY9</accession>
<evidence type="ECO:0000259" key="3">
    <source>
        <dbReference type="PROSITE" id="PS50157"/>
    </source>
</evidence>
<keyword evidence="1" id="KW-0479">Metal-binding</keyword>
<sequence length="198" mass="21816">MASSSLHPPSHRRQPPSNRAPETCPDCGHQFARLYELRRHQTPTIKCPSHDCQQRYRVDKRSGFINHIETSHAGQLDTMLCVRYFEAIKSALFPIPGACVKRDGASRRASTITIGPPSAWLSGESTTTEIPISPLTNGMGGMEGSHTTHFGSGMMQQQPSDQGFLHAFPHIDDINMPFDIHLLWGDFSDHHGGSGGMV</sequence>
<dbReference type="AlphaFoldDB" id="A0AAD4PXY9"/>
<dbReference type="GO" id="GO:0008270">
    <property type="term" value="F:zinc ion binding"/>
    <property type="evidence" value="ECO:0007669"/>
    <property type="project" value="UniProtKB-KW"/>
</dbReference>
<keyword evidence="1" id="KW-0862">Zinc</keyword>
<dbReference type="GeneID" id="70240221"/>
<evidence type="ECO:0000313" key="4">
    <source>
        <dbReference type="EMBL" id="KAH8693849.1"/>
    </source>
</evidence>
<evidence type="ECO:0000313" key="5">
    <source>
        <dbReference type="Proteomes" id="UP001201262"/>
    </source>
</evidence>
<feature type="domain" description="C2H2-type" evidence="3">
    <location>
        <begin position="22"/>
        <end position="55"/>
    </location>
</feature>
<comment type="caution">
    <text evidence="4">The sequence shown here is derived from an EMBL/GenBank/DDBJ whole genome shotgun (WGS) entry which is preliminary data.</text>
</comment>
<proteinExistence type="predicted"/>
<dbReference type="PROSITE" id="PS50157">
    <property type="entry name" value="ZINC_FINGER_C2H2_2"/>
    <property type="match status" value="1"/>
</dbReference>
<protein>
    <recommendedName>
        <fullName evidence="3">C2H2-type domain-containing protein</fullName>
    </recommendedName>
</protein>
<organism evidence="4 5">
    <name type="scientific">Talaromyces proteolyticus</name>
    <dbReference type="NCBI Taxonomy" id="1131652"/>
    <lineage>
        <taxon>Eukaryota</taxon>
        <taxon>Fungi</taxon>
        <taxon>Dikarya</taxon>
        <taxon>Ascomycota</taxon>
        <taxon>Pezizomycotina</taxon>
        <taxon>Eurotiomycetes</taxon>
        <taxon>Eurotiomycetidae</taxon>
        <taxon>Eurotiales</taxon>
        <taxon>Trichocomaceae</taxon>
        <taxon>Talaromyces</taxon>
        <taxon>Talaromyces sect. Bacilispori</taxon>
    </lineage>
</organism>
<evidence type="ECO:0000256" key="1">
    <source>
        <dbReference type="PROSITE-ProRule" id="PRU00042"/>
    </source>
</evidence>
<dbReference type="Proteomes" id="UP001201262">
    <property type="component" value="Unassembled WGS sequence"/>
</dbReference>
<gene>
    <name evidence="4" type="ORF">BGW36DRAFT_211933</name>
</gene>
<feature type="region of interest" description="Disordered" evidence="2">
    <location>
        <begin position="1"/>
        <end position="23"/>
    </location>
</feature>
<dbReference type="RefSeq" id="XP_046069519.1">
    <property type="nucleotide sequence ID" value="XM_046209934.1"/>
</dbReference>
<dbReference type="InterPro" id="IPR013087">
    <property type="entry name" value="Znf_C2H2_type"/>
</dbReference>
<dbReference type="EMBL" id="JAJTJA010000009">
    <property type="protein sequence ID" value="KAH8693849.1"/>
    <property type="molecule type" value="Genomic_DNA"/>
</dbReference>
<keyword evidence="5" id="KW-1185">Reference proteome</keyword>